<evidence type="ECO:0000256" key="2">
    <source>
        <dbReference type="ARBA" id="ARBA00023002"/>
    </source>
</evidence>
<dbReference type="CDD" id="cd05233">
    <property type="entry name" value="SDR_c"/>
    <property type="match status" value="1"/>
</dbReference>
<keyword evidence="2 4" id="KW-0560">Oxidoreductase</keyword>
<sequence length="263" mass="26827">MDLQLSGRRVLVTGASRGIGLAAVQAFLAEGAAVTAVSRNGSPELDATGATFLAADLATPEGPRRMIEEALAADPRLDVLVNNAGGGELPAEAVLDPFGGEDEVWSRLLDLNLYAPVRAIRAAMPALTESRGAVVNVGSESSLRPHSAPLSYSAAKAALNAFSRGLAEKVAAAGIRVNVVTPGGTRTRLLTGEDGVAGKVAAALGADRATIVENLVRENGMITGSLIEPAEIARVIVMLASPTLPNAVGSNWTVHAGSLKQPA</sequence>
<dbReference type="Gene3D" id="3.40.50.720">
    <property type="entry name" value="NAD(P)-binding Rossmann-like Domain"/>
    <property type="match status" value="1"/>
</dbReference>
<dbReference type="EMBL" id="CP022521">
    <property type="protein sequence ID" value="ASO20532.1"/>
    <property type="molecule type" value="Genomic_DNA"/>
</dbReference>
<dbReference type="PANTHER" id="PTHR43477">
    <property type="entry name" value="DIHYDROANTICAPSIN 7-DEHYDROGENASE"/>
    <property type="match status" value="1"/>
</dbReference>
<comment type="similarity">
    <text evidence="1 3">Belongs to the short-chain dehydrogenases/reductases (SDR) family.</text>
</comment>
<dbReference type="PRINTS" id="PR00081">
    <property type="entry name" value="GDHRDH"/>
</dbReference>
<dbReference type="InterPro" id="IPR036291">
    <property type="entry name" value="NAD(P)-bd_dom_sf"/>
</dbReference>
<evidence type="ECO:0000256" key="3">
    <source>
        <dbReference type="RuleBase" id="RU000363"/>
    </source>
</evidence>
<dbReference type="GO" id="GO:0004316">
    <property type="term" value="F:3-oxoacyl-[acyl-carrier-protein] reductase (NADPH) activity"/>
    <property type="evidence" value="ECO:0007669"/>
    <property type="project" value="UniProtKB-EC"/>
</dbReference>
<keyword evidence="5" id="KW-1185">Reference proteome</keyword>
<dbReference type="Proteomes" id="UP000204221">
    <property type="component" value="Chromosome"/>
</dbReference>
<dbReference type="PANTHER" id="PTHR43477:SF1">
    <property type="entry name" value="DIHYDROANTICAPSIN 7-DEHYDROGENASE"/>
    <property type="match status" value="1"/>
</dbReference>
<gene>
    <name evidence="4" type="primary">fabG15</name>
    <name evidence="4" type="ORF">AHOG_14450</name>
</gene>
<proteinExistence type="inferred from homology"/>
<dbReference type="RefSeq" id="WP_093941838.1">
    <property type="nucleotide sequence ID" value="NZ_CP022521.1"/>
</dbReference>
<accession>A0A221W3T7</accession>
<reference evidence="4 5" key="1">
    <citation type="submission" date="2017-07" db="EMBL/GenBank/DDBJ databases">
        <title>Complete genome sequence of Actinoalloteichus hoggarensis DSM 45943, type strain of Actinoalloteichus hoggarensis.</title>
        <authorList>
            <person name="Ruckert C."/>
            <person name="Nouioui I."/>
            <person name="Willmese J."/>
            <person name="van Wezel G."/>
            <person name="Klenk H.-P."/>
            <person name="Kalinowski J."/>
            <person name="Zotchev S.B."/>
        </authorList>
    </citation>
    <scope>NUCLEOTIDE SEQUENCE [LARGE SCALE GENOMIC DNA]</scope>
    <source>
        <strain evidence="4 5">DSM 45943</strain>
    </source>
</reference>
<dbReference type="InterPro" id="IPR051122">
    <property type="entry name" value="SDR_DHRS6-like"/>
</dbReference>
<dbReference type="AlphaFoldDB" id="A0A221W3T7"/>
<dbReference type="Pfam" id="PF00106">
    <property type="entry name" value="adh_short"/>
    <property type="match status" value="1"/>
</dbReference>
<evidence type="ECO:0000313" key="5">
    <source>
        <dbReference type="Proteomes" id="UP000204221"/>
    </source>
</evidence>
<dbReference type="SUPFAM" id="SSF51735">
    <property type="entry name" value="NAD(P)-binding Rossmann-fold domains"/>
    <property type="match status" value="1"/>
</dbReference>
<protein>
    <submittedName>
        <fullName evidence="4">3-oxoacyl-[acyl-carrier-protein] reductase FabG</fullName>
        <ecNumber evidence="4">1.1.1.100</ecNumber>
    </submittedName>
</protein>
<dbReference type="KEGG" id="ahg:AHOG_14450"/>
<organism evidence="4 5">
    <name type="scientific">Actinoalloteichus hoggarensis</name>
    <dbReference type="NCBI Taxonomy" id="1470176"/>
    <lineage>
        <taxon>Bacteria</taxon>
        <taxon>Bacillati</taxon>
        <taxon>Actinomycetota</taxon>
        <taxon>Actinomycetes</taxon>
        <taxon>Pseudonocardiales</taxon>
        <taxon>Pseudonocardiaceae</taxon>
        <taxon>Actinoalloteichus</taxon>
    </lineage>
</organism>
<dbReference type="OrthoDB" id="3208554at2"/>
<name>A0A221W3T7_9PSEU</name>
<dbReference type="InterPro" id="IPR002347">
    <property type="entry name" value="SDR_fam"/>
</dbReference>
<dbReference type="EC" id="1.1.1.100" evidence="4"/>
<evidence type="ECO:0000256" key="1">
    <source>
        <dbReference type="ARBA" id="ARBA00006484"/>
    </source>
</evidence>
<dbReference type="PRINTS" id="PR00080">
    <property type="entry name" value="SDRFAMILY"/>
</dbReference>
<evidence type="ECO:0000313" key="4">
    <source>
        <dbReference type="EMBL" id="ASO20532.1"/>
    </source>
</evidence>